<dbReference type="Gene3D" id="3.40.50.12760">
    <property type="match status" value="1"/>
</dbReference>
<organism evidence="10 11">
    <name type="scientific">Lucilia cuprina</name>
    <name type="common">Green bottle fly</name>
    <name type="synonym">Australian sheep blowfly</name>
    <dbReference type="NCBI Taxonomy" id="7375"/>
    <lineage>
        <taxon>Eukaryota</taxon>
        <taxon>Metazoa</taxon>
        <taxon>Ecdysozoa</taxon>
        <taxon>Arthropoda</taxon>
        <taxon>Hexapoda</taxon>
        <taxon>Insecta</taxon>
        <taxon>Pterygota</taxon>
        <taxon>Neoptera</taxon>
        <taxon>Endopterygota</taxon>
        <taxon>Diptera</taxon>
        <taxon>Brachycera</taxon>
        <taxon>Muscomorpha</taxon>
        <taxon>Oestroidea</taxon>
        <taxon>Calliphoridae</taxon>
        <taxon>Luciliinae</taxon>
        <taxon>Lucilia</taxon>
    </lineage>
</organism>
<dbReference type="EMBL" id="JRES01001644">
    <property type="protein sequence ID" value="KNC21224.1"/>
    <property type="molecule type" value="Genomic_DNA"/>
</dbReference>
<dbReference type="InterPro" id="IPR025807">
    <property type="entry name" value="Adrift-typ_MeTrfase"/>
</dbReference>
<accession>A0A0L0BPS5</accession>
<name>A0A0L0BPS5_LUCCU</name>
<feature type="binding site" evidence="7">
    <location>
        <position position="219"/>
    </location>
    <ligand>
        <name>S-adenosyl-L-methionine</name>
        <dbReference type="ChEBI" id="CHEBI:59789"/>
    </ligand>
</feature>
<dbReference type="GO" id="GO:0120550">
    <property type="term" value="F:methyltransferase cap2 activity"/>
    <property type="evidence" value="ECO:0007669"/>
    <property type="project" value="UniProtKB-EC"/>
</dbReference>
<evidence type="ECO:0000313" key="10">
    <source>
        <dbReference type="EMBL" id="KNC21224.1"/>
    </source>
</evidence>
<evidence type="ECO:0000256" key="2">
    <source>
        <dbReference type="ARBA" id="ARBA00021134"/>
    </source>
</evidence>
<evidence type="ECO:0000256" key="6">
    <source>
        <dbReference type="ARBA" id="ARBA00049477"/>
    </source>
</evidence>
<evidence type="ECO:0000256" key="3">
    <source>
        <dbReference type="ARBA" id="ARBA00022603"/>
    </source>
</evidence>
<dbReference type="GO" id="GO:0005634">
    <property type="term" value="C:nucleus"/>
    <property type="evidence" value="ECO:0007669"/>
    <property type="project" value="UniProtKB-ARBA"/>
</dbReference>
<evidence type="ECO:0000256" key="5">
    <source>
        <dbReference type="ARBA" id="ARBA00022691"/>
    </source>
</evidence>
<dbReference type="InterPro" id="IPR029063">
    <property type="entry name" value="SAM-dependent_MTases_sf"/>
</dbReference>
<comment type="caution">
    <text evidence="10">The sequence shown here is derived from an EMBL/GenBank/DDBJ whole genome shotgun (WGS) entry which is preliminary data.</text>
</comment>
<evidence type="ECO:0000313" key="11">
    <source>
        <dbReference type="Proteomes" id="UP000037069"/>
    </source>
</evidence>
<dbReference type="PROSITE" id="PS51614">
    <property type="entry name" value="SAM_MT_ADRIFT"/>
    <property type="match status" value="1"/>
</dbReference>
<dbReference type="Pfam" id="PF01728">
    <property type="entry name" value="FtsJ"/>
    <property type="match status" value="1"/>
</dbReference>
<dbReference type="AlphaFoldDB" id="A0A0L0BPS5"/>
<keyword evidence="4 7" id="KW-0808">Transferase</keyword>
<dbReference type="STRING" id="7375.A0A0L0BPS5"/>
<evidence type="ECO:0000256" key="4">
    <source>
        <dbReference type="ARBA" id="ARBA00022679"/>
    </source>
</evidence>
<protein>
    <recommendedName>
        <fullName evidence="2">Cap-specific mRNA (nucleoside-2'-O-)-methyltransferase 2</fullName>
        <ecNumber evidence="1">2.1.1.296</ecNumber>
    </recommendedName>
</protein>
<reference evidence="10 11" key="1">
    <citation type="journal article" date="2015" name="Nat. Commun.">
        <title>Lucilia cuprina genome unlocks parasitic fly biology to underpin future interventions.</title>
        <authorList>
            <person name="Anstead C.A."/>
            <person name="Korhonen P.K."/>
            <person name="Young N.D."/>
            <person name="Hall R.S."/>
            <person name="Jex A.R."/>
            <person name="Murali S.C."/>
            <person name="Hughes D.S."/>
            <person name="Lee S.F."/>
            <person name="Perry T."/>
            <person name="Stroehlein A.J."/>
            <person name="Ansell B.R."/>
            <person name="Breugelmans B."/>
            <person name="Hofmann A."/>
            <person name="Qu J."/>
            <person name="Dugan S."/>
            <person name="Lee S.L."/>
            <person name="Chao H."/>
            <person name="Dinh H."/>
            <person name="Han Y."/>
            <person name="Doddapaneni H.V."/>
            <person name="Worley K.C."/>
            <person name="Muzny D.M."/>
            <person name="Ioannidis P."/>
            <person name="Waterhouse R.M."/>
            <person name="Zdobnov E.M."/>
            <person name="James P.J."/>
            <person name="Bagnall N.H."/>
            <person name="Kotze A.C."/>
            <person name="Gibbs R.A."/>
            <person name="Richards S."/>
            <person name="Batterham P."/>
            <person name="Gasser R.B."/>
        </authorList>
    </citation>
    <scope>NUCLEOTIDE SEQUENCE [LARGE SCALE GENOMIC DNA]</scope>
    <source>
        <strain evidence="10 11">LS</strain>
        <tissue evidence="10">Full body</tissue>
    </source>
</reference>
<feature type="domain" description="Adrift-type SAM-dependent 2'-O-MTase" evidence="9">
    <location>
        <begin position="163"/>
        <end position="375"/>
    </location>
</feature>
<dbReference type="GO" id="GO:0006370">
    <property type="term" value="P:7-methylguanosine mRNA capping"/>
    <property type="evidence" value="ECO:0007669"/>
    <property type="project" value="TreeGrafter"/>
</dbReference>
<dbReference type="EC" id="2.1.1.296" evidence="1"/>
<feature type="binding site" evidence="7">
    <location>
        <position position="288"/>
    </location>
    <ligand>
        <name>S-adenosyl-L-methionine</name>
        <dbReference type="ChEBI" id="CHEBI:59789"/>
    </ligand>
</feature>
<dbReference type="Proteomes" id="UP000037069">
    <property type="component" value="Unassembled WGS sequence"/>
</dbReference>
<dbReference type="OrthoDB" id="429597at2759"/>
<feature type="region of interest" description="Disordered" evidence="8">
    <location>
        <begin position="1"/>
        <end position="22"/>
    </location>
</feature>
<evidence type="ECO:0000256" key="1">
    <source>
        <dbReference type="ARBA" id="ARBA00012770"/>
    </source>
</evidence>
<keyword evidence="3 7" id="KW-0489">Methyltransferase</keyword>
<keyword evidence="11" id="KW-1185">Reference proteome</keyword>
<keyword evidence="5 7" id="KW-0949">S-adenosyl-L-methionine</keyword>
<dbReference type="InterPro" id="IPR050851">
    <property type="entry name" value="mRNA_Cap_2O-Ribose_MeTrfase"/>
</dbReference>
<dbReference type="SUPFAM" id="SSF53335">
    <property type="entry name" value="S-adenosyl-L-methionine-dependent methyltransferases"/>
    <property type="match status" value="1"/>
</dbReference>
<dbReference type="GO" id="GO:0004483">
    <property type="term" value="F:methyltransferase cap1 activity"/>
    <property type="evidence" value="ECO:0007669"/>
    <property type="project" value="TreeGrafter"/>
</dbReference>
<dbReference type="InterPro" id="IPR002877">
    <property type="entry name" value="RNA_MeTrfase_FtsJ_dom"/>
</dbReference>
<evidence type="ECO:0000256" key="7">
    <source>
        <dbReference type="PROSITE-ProRule" id="PRU00946"/>
    </source>
</evidence>
<feature type="active site" description="Proton acceptor" evidence="7">
    <location>
        <position position="328"/>
    </location>
</feature>
<dbReference type="GO" id="GO:0032259">
    <property type="term" value="P:methylation"/>
    <property type="evidence" value="ECO:0007669"/>
    <property type="project" value="UniProtKB-KW"/>
</dbReference>
<evidence type="ECO:0000259" key="9">
    <source>
        <dbReference type="PROSITE" id="PS51614"/>
    </source>
</evidence>
<sequence>MNLSQDTRLAPPQGLRNGCGPHTSPTKCFVGNSSATGKSIGIKNNAKPYSNRNNNDNYAVHVEHSRMQQQQQHDHHNSQIQEMFEKCFLYQKYATANNWCLPSAQELFKEYYQLESLQELKIKLNLVKSKLNDYVIEDWSLHTRRQDPAGEIPWRLKTETNAEFVTIAWCKMYECLGRFPELIKGPQVNSLHLCEAPGAFITALNHYMYTNYDKNEVQWKWLATTLNPYYEGNPVNRMIMDDRFLLYTLDNWLFHKDFTGNIIDTDNLQHMQQECAKRLGDVHLITADGSVDCIESPDCQEEKVALLHYAEIITALTILAEGGSFVIKMFTLYEASSVSKLFLLNCAFEKVHVFKPCTSKRGNSEVYVICLNYKKEAKHLSEIIEQMKLKLTPQNALLWPLFAKTSLPLDFLRQHEICCRIFMNHQINAIEQNIYSYEIRPHKMIVKRLQNLRTATCNEFYQRYNIQKLPDELKILYKYQKFIEKSYKNQIYKGSHSEREMFKETSKEEHIFKFRKHLNDLEKMLKEHLHSSEIKYKFEHLEELEESQVKLSLYRGQGVRVLNSSLFANVHLLIMRSKLNDLYSETSCDSLWLQEPRATYTCDETVVEIKFNDFANISGNFAMQQELFFKKLISSLLAAKPNEVKFINMPFLTHYAVSILRYLSTLSYKHLSFAFETDFEITLSASCGDFINSLEELKVALSSSLDQDILCFINILLLHRNDFNKTLCAFNNMLLLKNFKYLLHN</sequence>
<feature type="binding site" evidence="7">
    <location>
        <position position="198"/>
    </location>
    <ligand>
        <name>S-adenosyl-L-methionine</name>
        <dbReference type="ChEBI" id="CHEBI:59789"/>
    </ligand>
</feature>
<comment type="catalytic activity">
    <reaction evidence="6">
        <text>a 5'-end (N(7)-methyl 5'-triphosphoguanosine)-(2'-O-methyl-ribonucleoside)-(ribonucleotide) in mRNA + S-adenosyl-L-methionine = a 5'-end (N(7)-methyl 5'-triphosphoguanosine)-(2'-O-methyl-ribonucleoside)-(2'-O-methyl-ribonucleotide) in mRNA + S-adenosyl-L-homocysteine + H(+)</text>
        <dbReference type="Rhea" id="RHEA:67024"/>
        <dbReference type="Rhea" id="RHEA-COMP:17169"/>
        <dbReference type="Rhea" id="RHEA-COMP:17170"/>
        <dbReference type="ChEBI" id="CHEBI:15378"/>
        <dbReference type="ChEBI" id="CHEBI:57856"/>
        <dbReference type="ChEBI" id="CHEBI:59789"/>
        <dbReference type="ChEBI" id="CHEBI:167612"/>
        <dbReference type="ChEBI" id="CHEBI:167614"/>
        <dbReference type="EC" id="2.1.1.296"/>
    </reaction>
</comment>
<evidence type="ECO:0000256" key="8">
    <source>
        <dbReference type="SAM" id="MobiDB-lite"/>
    </source>
</evidence>
<proteinExistence type="predicted"/>
<dbReference type="PANTHER" id="PTHR16121">
    <property type="entry name" value="CAP-SPECIFIC MRNA (NUCLEOSIDE-2'-O-)-METHYLTRANSFERASE 1-RELATED"/>
    <property type="match status" value="1"/>
</dbReference>
<gene>
    <name evidence="10" type="ORF">FF38_14089</name>
</gene>
<dbReference type="OMA" id="EFVTVAW"/>
<dbReference type="GO" id="GO:0005737">
    <property type="term" value="C:cytoplasm"/>
    <property type="evidence" value="ECO:0007669"/>
    <property type="project" value="TreeGrafter"/>
</dbReference>
<dbReference type="PANTHER" id="PTHR16121:SF2">
    <property type="entry name" value="CAP-SPECIFIC MRNA (NUCLEOSIDE-2'-O-)-METHYLTRANSFERASE 2"/>
    <property type="match status" value="1"/>
</dbReference>